<dbReference type="AlphaFoldDB" id="A0A5S3WZ42"/>
<gene>
    <name evidence="2" type="ORF">CWB98_12245</name>
</gene>
<evidence type="ECO:0000256" key="1">
    <source>
        <dbReference type="SAM" id="Phobius"/>
    </source>
</evidence>
<feature type="transmembrane region" description="Helical" evidence="1">
    <location>
        <begin position="24"/>
        <end position="44"/>
    </location>
</feature>
<reference evidence="2 3" key="1">
    <citation type="submission" date="2018-01" db="EMBL/GenBank/DDBJ databases">
        <authorList>
            <person name="Paulsen S."/>
            <person name="Gram L.K."/>
        </authorList>
    </citation>
    <scope>NUCLEOTIDE SEQUENCE [LARGE SCALE GENOMIC DNA]</scope>
    <source>
        <strain evidence="2 3">S2599</strain>
    </source>
</reference>
<dbReference type="EMBL" id="PNCJ01000016">
    <property type="protein sequence ID" value="TMP37067.1"/>
    <property type="molecule type" value="Genomic_DNA"/>
</dbReference>
<keyword evidence="1" id="KW-0812">Transmembrane</keyword>
<dbReference type="RefSeq" id="WP_138545115.1">
    <property type="nucleotide sequence ID" value="NZ_PNCJ01000016.1"/>
</dbReference>
<evidence type="ECO:0000313" key="3">
    <source>
        <dbReference type="Proteomes" id="UP000306719"/>
    </source>
</evidence>
<proteinExistence type="predicted"/>
<keyword evidence="1" id="KW-0472">Membrane</keyword>
<protein>
    <submittedName>
        <fullName evidence="2">Uncharacterized protein</fullName>
    </submittedName>
</protein>
<keyword evidence="1" id="KW-1133">Transmembrane helix</keyword>
<name>A0A5S3WZ42_9GAMM</name>
<accession>A0A5S3WZ42</accession>
<dbReference type="OrthoDB" id="9921937at2"/>
<comment type="caution">
    <text evidence="2">The sequence shown here is derived from an EMBL/GenBank/DDBJ whole genome shotgun (WGS) entry which is preliminary data.</text>
</comment>
<evidence type="ECO:0000313" key="2">
    <source>
        <dbReference type="EMBL" id="TMP37067.1"/>
    </source>
</evidence>
<dbReference type="Proteomes" id="UP000306719">
    <property type="component" value="Unassembled WGS sequence"/>
</dbReference>
<feature type="transmembrane region" description="Helical" evidence="1">
    <location>
        <begin position="56"/>
        <end position="77"/>
    </location>
</feature>
<sequence length="82" mass="8938">MMPFLIIIPLVYFSGTYPWLSTKVFVGVATLLSLMGVAVSPLPLCNSACNQLTASIVTAFLFNGFILSGTVLAKYLVYRMKI</sequence>
<organism evidence="2 3">
    <name type="scientific">Pseudoalteromonas rubra</name>
    <dbReference type="NCBI Taxonomy" id="43658"/>
    <lineage>
        <taxon>Bacteria</taxon>
        <taxon>Pseudomonadati</taxon>
        <taxon>Pseudomonadota</taxon>
        <taxon>Gammaproteobacteria</taxon>
        <taxon>Alteromonadales</taxon>
        <taxon>Pseudoalteromonadaceae</taxon>
        <taxon>Pseudoalteromonas</taxon>
    </lineage>
</organism>
<reference evidence="3" key="2">
    <citation type="submission" date="2019-06" db="EMBL/GenBank/DDBJ databases">
        <title>Co-occurence of chitin degradation, pigmentation and bioactivity in marine Pseudoalteromonas.</title>
        <authorList>
            <person name="Sonnenschein E.C."/>
            <person name="Bech P.K."/>
        </authorList>
    </citation>
    <scope>NUCLEOTIDE SEQUENCE [LARGE SCALE GENOMIC DNA]</scope>
    <source>
        <strain evidence="3">S2599</strain>
    </source>
</reference>